<dbReference type="InterPro" id="IPR020603">
    <property type="entry name" value="MraZ_dom"/>
</dbReference>
<name>A0A2M8DNS5_9BACT</name>
<dbReference type="InterPro" id="IPR007159">
    <property type="entry name" value="SpoVT-AbrB_dom"/>
</dbReference>
<dbReference type="InterPro" id="IPR037914">
    <property type="entry name" value="SpoVT-AbrB_sf"/>
</dbReference>
<evidence type="ECO:0000256" key="6">
    <source>
        <dbReference type="ARBA" id="ARBA00023163"/>
    </source>
</evidence>
<dbReference type="EMBL" id="PFTB01000004">
    <property type="protein sequence ID" value="PJB99747.1"/>
    <property type="molecule type" value="Genomic_DNA"/>
</dbReference>
<gene>
    <name evidence="7" type="primary">mraZ</name>
    <name evidence="9" type="ORF">CO077_00160</name>
</gene>
<dbReference type="PANTHER" id="PTHR34701:SF1">
    <property type="entry name" value="TRANSCRIPTIONAL REGULATOR MRAZ"/>
    <property type="match status" value="1"/>
</dbReference>
<dbReference type="PANTHER" id="PTHR34701">
    <property type="entry name" value="TRANSCRIPTIONAL REGULATOR MRAZ"/>
    <property type="match status" value="1"/>
</dbReference>
<keyword evidence="9" id="KW-0131">Cell cycle</keyword>
<comment type="caution">
    <text evidence="9">The sequence shown here is derived from an EMBL/GenBank/DDBJ whole genome shotgun (WGS) entry which is preliminary data.</text>
</comment>
<organism evidence="9 10">
    <name type="scientific">Candidatus Nealsonbacteria bacterium CG_4_9_14_0_8_um_filter_35_12</name>
    <dbReference type="NCBI Taxonomy" id="1974692"/>
    <lineage>
        <taxon>Bacteria</taxon>
        <taxon>Candidatus Nealsoniibacteriota</taxon>
    </lineage>
</organism>
<dbReference type="Gene3D" id="3.40.1550.20">
    <property type="entry name" value="Transcriptional regulator MraZ domain"/>
    <property type="match status" value="1"/>
</dbReference>
<evidence type="ECO:0000256" key="3">
    <source>
        <dbReference type="ARBA" id="ARBA00022737"/>
    </source>
</evidence>
<evidence type="ECO:0000259" key="8">
    <source>
        <dbReference type="PROSITE" id="PS51740"/>
    </source>
</evidence>
<keyword evidence="4 7" id="KW-0805">Transcription regulation</keyword>
<dbReference type="CDD" id="cd16320">
    <property type="entry name" value="MraZ_N"/>
    <property type="match status" value="1"/>
</dbReference>
<dbReference type="HAMAP" id="MF_01008">
    <property type="entry name" value="MraZ"/>
    <property type="match status" value="1"/>
</dbReference>
<dbReference type="NCBIfam" id="TIGR00242">
    <property type="entry name" value="division/cell wall cluster transcriptional repressor MraZ"/>
    <property type="match status" value="1"/>
</dbReference>
<feature type="domain" description="SpoVT-AbrB" evidence="8">
    <location>
        <begin position="5"/>
        <end position="47"/>
    </location>
</feature>
<keyword evidence="6 7" id="KW-0804">Transcription</keyword>
<protein>
    <recommendedName>
        <fullName evidence="1 7">Transcriptional regulator MraZ</fullName>
    </recommendedName>
</protein>
<dbReference type="Pfam" id="PF02381">
    <property type="entry name" value="MraZ"/>
    <property type="match status" value="2"/>
</dbReference>
<dbReference type="InterPro" id="IPR038619">
    <property type="entry name" value="MraZ_sf"/>
</dbReference>
<comment type="subunit">
    <text evidence="7">Forms oligomers.</text>
</comment>
<evidence type="ECO:0000313" key="10">
    <source>
        <dbReference type="Proteomes" id="UP000228875"/>
    </source>
</evidence>
<keyword evidence="9" id="KW-0132">Cell division</keyword>
<dbReference type="GO" id="GO:0005737">
    <property type="term" value="C:cytoplasm"/>
    <property type="evidence" value="ECO:0007669"/>
    <property type="project" value="UniProtKB-UniRule"/>
</dbReference>
<reference evidence="10" key="1">
    <citation type="submission" date="2017-09" db="EMBL/GenBank/DDBJ databases">
        <title>Depth-based differentiation of microbial function through sediment-hosted aquifers and enrichment of novel symbionts in the deep terrestrial subsurface.</title>
        <authorList>
            <person name="Probst A.J."/>
            <person name="Ladd B."/>
            <person name="Jarett J.K."/>
            <person name="Geller-Mcgrath D.E."/>
            <person name="Sieber C.M.K."/>
            <person name="Emerson J.B."/>
            <person name="Anantharaman K."/>
            <person name="Thomas B.C."/>
            <person name="Malmstrom R."/>
            <person name="Stieglmeier M."/>
            <person name="Klingl A."/>
            <person name="Woyke T."/>
            <person name="Ryan C.M."/>
            <person name="Banfield J.F."/>
        </authorList>
    </citation>
    <scope>NUCLEOTIDE SEQUENCE [LARGE SCALE GENOMIC DNA]</scope>
</reference>
<keyword evidence="5 7" id="KW-0238">DNA-binding</keyword>
<comment type="subcellular location">
    <subcellularLocation>
        <location evidence="7">Cytoplasm</location>
        <location evidence="7">Nucleoid</location>
    </subcellularLocation>
</comment>
<evidence type="ECO:0000256" key="7">
    <source>
        <dbReference type="HAMAP-Rule" id="MF_01008"/>
    </source>
</evidence>
<dbReference type="GO" id="GO:2000143">
    <property type="term" value="P:negative regulation of DNA-templated transcription initiation"/>
    <property type="evidence" value="ECO:0007669"/>
    <property type="project" value="TreeGrafter"/>
</dbReference>
<keyword evidence="3" id="KW-0677">Repeat</keyword>
<dbReference type="InterPro" id="IPR035644">
    <property type="entry name" value="MraZ_C"/>
</dbReference>
<dbReference type="GO" id="GO:0051301">
    <property type="term" value="P:cell division"/>
    <property type="evidence" value="ECO:0007669"/>
    <property type="project" value="UniProtKB-KW"/>
</dbReference>
<evidence type="ECO:0000256" key="5">
    <source>
        <dbReference type="ARBA" id="ARBA00023125"/>
    </source>
</evidence>
<evidence type="ECO:0000256" key="2">
    <source>
        <dbReference type="ARBA" id="ARBA00022490"/>
    </source>
</evidence>
<dbReference type="Proteomes" id="UP000228875">
    <property type="component" value="Unassembled WGS sequence"/>
</dbReference>
<evidence type="ECO:0000256" key="1">
    <source>
        <dbReference type="ARBA" id="ARBA00013860"/>
    </source>
</evidence>
<comment type="similarity">
    <text evidence="7">Belongs to the MraZ family.</text>
</comment>
<dbReference type="GO" id="GO:0000976">
    <property type="term" value="F:transcription cis-regulatory region binding"/>
    <property type="evidence" value="ECO:0007669"/>
    <property type="project" value="TreeGrafter"/>
</dbReference>
<dbReference type="CDD" id="cd16321">
    <property type="entry name" value="MraZ_C"/>
    <property type="match status" value="1"/>
</dbReference>
<evidence type="ECO:0000313" key="9">
    <source>
        <dbReference type="EMBL" id="PJB99747.1"/>
    </source>
</evidence>
<dbReference type="PROSITE" id="PS51740">
    <property type="entry name" value="SPOVT_ABRB"/>
    <property type="match status" value="2"/>
</dbReference>
<evidence type="ECO:0000256" key="4">
    <source>
        <dbReference type="ARBA" id="ARBA00023015"/>
    </source>
</evidence>
<dbReference type="InterPro" id="IPR003444">
    <property type="entry name" value="MraZ"/>
</dbReference>
<keyword evidence="2 7" id="KW-0963">Cytoplasm</keyword>
<dbReference type="AlphaFoldDB" id="A0A2M8DNS5"/>
<dbReference type="GO" id="GO:0009295">
    <property type="term" value="C:nucleoid"/>
    <property type="evidence" value="ECO:0007669"/>
    <property type="project" value="UniProtKB-SubCell"/>
</dbReference>
<dbReference type="InterPro" id="IPR035642">
    <property type="entry name" value="MraZ_N"/>
</dbReference>
<sequence length="143" mass="16439">MFIGEYTYLIDEKKRLAIPAKFRQALGKKAVLTRGIDNCLVIYPLEEWIKLAKKLESLPASQTDARAFARIMLAGAVDVGLDKLGRILIPDYLKNYALLKKNVTVIGLSNRIEIWDERRWLEYKEKTEREIGDMASRLKELGL</sequence>
<proteinExistence type="inferred from homology"/>
<dbReference type="GO" id="GO:0003700">
    <property type="term" value="F:DNA-binding transcription factor activity"/>
    <property type="evidence" value="ECO:0007669"/>
    <property type="project" value="UniProtKB-UniRule"/>
</dbReference>
<feature type="domain" description="SpoVT-AbrB" evidence="8">
    <location>
        <begin position="76"/>
        <end position="119"/>
    </location>
</feature>
<accession>A0A2M8DNS5</accession>
<dbReference type="SUPFAM" id="SSF89447">
    <property type="entry name" value="AbrB/MazE/MraZ-like"/>
    <property type="match status" value="1"/>
</dbReference>